<proteinExistence type="inferred from homology"/>
<dbReference type="EMBL" id="JBHSBU010000001">
    <property type="protein sequence ID" value="MFC4160044.1"/>
    <property type="molecule type" value="Genomic_DNA"/>
</dbReference>
<dbReference type="RefSeq" id="WP_378164446.1">
    <property type="nucleotide sequence ID" value="NZ_JBHSBU010000001.1"/>
</dbReference>
<dbReference type="NCBIfam" id="TIGR02551">
    <property type="entry name" value="SpaO_YscQ"/>
    <property type="match status" value="1"/>
</dbReference>
<dbReference type="InterPro" id="IPR001543">
    <property type="entry name" value="FliN-like_C"/>
</dbReference>
<evidence type="ECO:0000256" key="1">
    <source>
        <dbReference type="ARBA" id="ARBA00009226"/>
    </source>
</evidence>
<dbReference type="Gene3D" id="2.30.330.10">
    <property type="entry name" value="SpoA-like"/>
    <property type="match status" value="1"/>
</dbReference>
<dbReference type="InterPro" id="IPR013385">
    <property type="entry name" value="T3SS_SpaO/YscQ/SpaO"/>
</dbReference>
<dbReference type="InterPro" id="IPR036429">
    <property type="entry name" value="SpoA-like_sf"/>
</dbReference>
<sequence>MNVRLRLPKLSREELGYRNLIARHGGALQFGFGGAPWRGRLRPFEADDAAGLGFAFEADWGGGRLTLLAPTDWASRWLRHVWPETTLETLPEPLALAAYEHLAARLGEALGSQLGRRGLKLLRSGAATAGHSGHGYVLELESTASGERLRLVLWLDTLALAFLAQAVRQAPPAELRLDELPLPLRLELGFADFLLEELAGLAPHDLIFLDECAIGLDAAAPELTLRLGGRLGFKARLDADRLTVTQTLSAIMSDVQSPQTLEAESFDQIPVRLTFDLGERSLTLAELRTLAPGHTFDLGRDPRHAVVIRANGRQVGEGELVEIDGRIGVAVLRVAPQLTGER</sequence>
<dbReference type="Proteomes" id="UP001595791">
    <property type="component" value="Unassembled WGS sequence"/>
</dbReference>
<reference evidence="4" key="1">
    <citation type="journal article" date="2019" name="Int. J. Syst. Evol. Microbiol.">
        <title>The Global Catalogue of Microorganisms (GCM) 10K type strain sequencing project: providing services to taxonomists for standard genome sequencing and annotation.</title>
        <authorList>
            <consortium name="The Broad Institute Genomics Platform"/>
            <consortium name="The Broad Institute Genome Sequencing Center for Infectious Disease"/>
            <person name="Wu L."/>
            <person name="Ma J."/>
        </authorList>
    </citation>
    <scope>NUCLEOTIDE SEQUENCE [LARGE SCALE GENOMIC DNA]</scope>
    <source>
        <strain evidence="4">LMG 29894</strain>
    </source>
</reference>
<protein>
    <submittedName>
        <fullName evidence="3">Type III secretion system cytoplasmic ring protein SctQ</fullName>
    </submittedName>
</protein>
<dbReference type="Pfam" id="PF01052">
    <property type="entry name" value="FliMN_C"/>
    <property type="match status" value="1"/>
</dbReference>
<dbReference type="PANTHER" id="PTHR30034">
    <property type="entry name" value="FLAGELLAR MOTOR SWITCH PROTEIN FLIM"/>
    <property type="match status" value="1"/>
</dbReference>
<keyword evidence="4" id="KW-1185">Reference proteome</keyword>
<gene>
    <name evidence="3" type="primary">sctQ</name>
    <name evidence="3" type="ORF">ACFOW7_11865</name>
</gene>
<evidence type="ECO:0000259" key="2">
    <source>
        <dbReference type="Pfam" id="PF01052"/>
    </source>
</evidence>
<evidence type="ECO:0000313" key="3">
    <source>
        <dbReference type="EMBL" id="MFC4160044.1"/>
    </source>
</evidence>
<organism evidence="3 4">
    <name type="scientific">Chitinimonas lacunae</name>
    <dbReference type="NCBI Taxonomy" id="1963018"/>
    <lineage>
        <taxon>Bacteria</taxon>
        <taxon>Pseudomonadati</taxon>
        <taxon>Pseudomonadota</taxon>
        <taxon>Betaproteobacteria</taxon>
        <taxon>Neisseriales</taxon>
        <taxon>Chitinibacteraceae</taxon>
        <taxon>Chitinimonas</taxon>
    </lineage>
</organism>
<evidence type="ECO:0000313" key="4">
    <source>
        <dbReference type="Proteomes" id="UP001595791"/>
    </source>
</evidence>
<name>A0ABV8MQ42_9NEIS</name>
<comment type="caution">
    <text evidence="3">The sequence shown here is derived from an EMBL/GenBank/DDBJ whole genome shotgun (WGS) entry which is preliminary data.</text>
</comment>
<dbReference type="InterPro" id="IPR001172">
    <property type="entry name" value="FliN_T3SS_HrcQb"/>
</dbReference>
<dbReference type="SUPFAM" id="SSF101801">
    <property type="entry name" value="Surface presentation of antigens (SPOA)"/>
    <property type="match status" value="1"/>
</dbReference>
<dbReference type="PANTHER" id="PTHR30034:SF6">
    <property type="entry name" value="YOP PROTEINS TRANSLOCATION PROTEIN Q"/>
    <property type="match status" value="1"/>
</dbReference>
<dbReference type="PRINTS" id="PR00956">
    <property type="entry name" value="FLGMOTORFLIN"/>
</dbReference>
<comment type="similarity">
    <text evidence="1">Belongs to the FliN/MopA/SpaO family.</text>
</comment>
<feature type="domain" description="Flagellar motor switch protein FliN-like C-terminal" evidence="2">
    <location>
        <begin position="266"/>
        <end position="334"/>
    </location>
</feature>
<accession>A0ABV8MQ42</accession>